<comment type="caution">
    <text evidence="2">The sequence shown here is derived from an EMBL/GenBank/DDBJ whole genome shotgun (WGS) entry which is preliminary data.</text>
</comment>
<protein>
    <submittedName>
        <fullName evidence="2">Uncharacterized protein</fullName>
    </submittedName>
</protein>
<sequence length="194" mass="22454">MHYYLVRMSPCVYRCMVLYRKVTGREPKIKVITPIQQQPVQQAQNVQQVPQEKQLTTQQYAQHLQQIQLAVQQHRSLLTNSLISNEQKATMTQKFWLCKDTNELQLWIITVRKLLVEHNVLPASVLQDLRLLLQLSPQMGQTRPGAPLQRLSLQQQQPRQQAQRPGFKQFQRGQPQSAPSQQVVTSQQAGQAQQ</sequence>
<evidence type="ECO:0000256" key="1">
    <source>
        <dbReference type="SAM" id="MobiDB-lite"/>
    </source>
</evidence>
<feature type="region of interest" description="Disordered" evidence="1">
    <location>
        <begin position="142"/>
        <end position="194"/>
    </location>
</feature>
<evidence type="ECO:0000313" key="3">
    <source>
        <dbReference type="Proteomes" id="UP001187531"/>
    </source>
</evidence>
<feature type="compositionally biased region" description="Low complexity" evidence="1">
    <location>
        <begin position="146"/>
        <end position="165"/>
    </location>
</feature>
<evidence type="ECO:0000313" key="2">
    <source>
        <dbReference type="EMBL" id="KAK2723521.1"/>
    </source>
</evidence>
<name>A0AA88LGH6_ARTSF</name>
<keyword evidence="3" id="KW-1185">Reference proteome</keyword>
<feature type="non-terminal residue" evidence="2">
    <location>
        <position position="1"/>
    </location>
</feature>
<gene>
    <name evidence="2" type="ORF">QYM36_002005</name>
</gene>
<dbReference type="AlphaFoldDB" id="A0AA88LGH6"/>
<dbReference type="EMBL" id="JAVRJZ010000004">
    <property type="protein sequence ID" value="KAK2723521.1"/>
    <property type="molecule type" value="Genomic_DNA"/>
</dbReference>
<feature type="compositionally biased region" description="Polar residues" evidence="1">
    <location>
        <begin position="171"/>
        <end position="194"/>
    </location>
</feature>
<reference evidence="2" key="1">
    <citation type="submission" date="2023-07" db="EMBL/GenBank/DDBJ databases">
        <title>Chromosome-level genome assembly of Artemia franciscana.</title>
        <authorList>
            <person name="Jo E."/>
        </authorList>
    </citation>
    <scope>NUCLEOTIDE SEQUENCE</scope>
    <source>
        <tissue evidence="2">Whole body</tissue>
    </source>
</reference>
<dbReference type="Proteomes" id="UP001187531">
    <property type="component" value="Unassembled WGS sequence"/>
</dbReference>
<proteinExistence type="predicted"/>
<organism evidence="2 3">
    <name type="scientific">Artemia franciscana</name>
    <name type="common">Brine shrimp</name>
    <name type="synonym">Artemia sanfranciscana</name>
    <dbReference type="NCBI Taxonomy" id="6661"/>
    <lineage>
        <taxon>Eukaryota</taxon>
        <taxon>Metazoa</taxon>
        <taxon>Ecdysozoa</taxon>
        <taxon>Arthropoda</taxon>
        <taxon>Crustacea</taxon>
        <taxon>Branchiopoda</taxon>
        <taxon>Anostraca</taxon>
        <taxon>Artemiidae</taxon>
        <taxon>Artemia</taxon>
    </lineage>
</organism>
<accession>A0AA88LGH6</accession>